<dbReference type="OrthoDB" id="7840152at2759"/>
<name>A0A6P4F4U4_DRORH</name>
<reference evidence="4" key="2">
    <citation type="submission" date="2025-04" db="UniProtKB">
        <authorList>
            <consortium name="RefSeq"/>
        </authorList>
    </citation>
    <scope>IDENTIFICATION</scope>
</reference>
<dbReference type="EnsemblMetazoa" id="XM_017128560.1">
    <property type="protein sequence ID" value="XP_016984049.1"/>
    <property type="gene ID" value="LOC108048085"/>
</dbReference>
<organism evidence="4">
    <name type="scientific">Drosophila rhopaloa</name>
    <name type="common">Fruit fly</name>
    <dbReference type="NCBI Taxonomy" id="1041015"/>
    <lineage>
        <taxon>Eukaryota</taxon>
        <taxon>Metazoa</taxon>
        <taxon>Ecdysozoa</taxon>
        <taxon>Arthropoda</taxon>
        <taxon>Hexapoda</taxon>
        <taxon>Insecta</taxon>
        <taxon>Pterygota</taxon>
        <taxon>Neoptera</taxon>
        <taxon>Endopterygota</taxon>
        <taxon>Diptera</taxon>
        <taxon>Brachycera</taxon>
        <taxon>Muscomorpha</taxon>
        <taxon>Ephydroidea</taxon>
        <taxon>Drosophilidae</taxon>
        <taxon>Drosophila</taxon>
        <taxon>Sophophora</taxon>
    </lineage>
</organism>
<evidence type="ECO:0000313" key="2">
    <source>
        <dbReference type="EnsemblMetazoa" id="XP_016984049.1"/>
    </source>
</evidence>
<reference evidence="2" key="3">
    <citation type="submission" date="2025-05" db="UniProtKB">
        <authorList>
            <consortium name="EnsemblMetazoa"/>
        </authorList>
    </citation>
    <scope>IDENTIFICATION</scope>
</reference>
<evidence type="ECO:0000313" key="3">
    <source>
        <dbReference type="Proteomes" id="UP001652680"/>
    </source>
</evidence>
<proteinExistence type="predicted"/>
<protein>
    <submittedName>
        <fullName evidence="4">Uncharacterized protein LOC108048085</fullName>
    </submittedName>
</protein>
<accession>A0A6P4F4U4</accession>
<feature type="compositionally biased region" description="Polar residues" evidence="1">
    <location>
        <begin position="195"/>
        <end position="207"/>
    </location>
</feature>
<gene>
    <name evidence="4" type="primary">LOC108048085</name>
    <name evidence="2" type="synonym">108048085</name>
</gene>
<feature type="region of interest" description="Disordered" evidence="1">
    <location>
        <begin position="187"/>
        <end position="213"/>
    </location>
</feature>
<evidence type="ECO:0000313" key="4">
    <source>
        <dbReference type="RefSeq" id="XP_016984049.1"/>
    </source>
</evidence>
<evidence type="ECO:0000256" key="1">
    <source>
        <dbReference type="SAM" id="MobiDB-lite"/>
    </source>
</evidence>
<dbReference type="Proteomes" id="UP001652680">
    <property type="component" value="Unassembled WGS sequence"/>
</dbReference>
<dbReference type="AlphaFoldDB" id="A0A6P4F4U4"/>
<dbReference type="GeneID" id="108048085"/>
<sequence>MNDPAQEEYDCDSRYERQRELDKRRILFWAGRLQLMPQEVEQMSQKELNQRLEIIKREEEDIDHRKAEFERWKKLHQLRYLMYQEQKRYNERYGPGGASIWTILAMAQQELEKKLQIDRMRGSCLRFPSPMSLMEEQRECGGRQQLLEPLRSILRGYNTESEEESDSDGDLELKKVTRYLPTRWPKQKGHKNVQPLASATERSSQTHFLREEPPNKCILPNGKLVLNPKSEDSLQSFREPSILGFCHLCAERHLRLPPRF</sequence>
<keyword evidence="3" id="KW-1185">Reference proteome</keyword>
<reference evidence="3" key="1">
    <citation type="journal article" date="2021" name="Elife">
        <title>Highly contiguous assemblies of 101 drosophilid genomes.</title>
        <authorList>
            <person name="Kim B.Y."/>
            <person name="Wang J.R."/>
            <person name="Miller D.E."/>
            <person name="Barmina O."/>
            <person name="Delaney E."/>
            <person name="Thompson A."/>
            <person name="Comeault A.A."/>
            <person name="Peede D."/>
            <person name="D'Agostino E.R."/>
            <person name="Pelaez J."/>
            <person name="Aguilar J.M."/>
            <person name="Haji D."/>
            <person name="Matsunaga T."/>
            <person name="Armstrong E.E."/>
            <person name="Zych M."/>
            <person name="Ogawa Y."/>
            <person name="Stamenkovic-Radak M."/>
            <person name="Jelic M."/>
            <person name="Veselinovic M.S."/>
            <person name="Tanaskovic M."/>
            <person name="Eric P."/>
            <person name="Gao J.J."/>
            <person name="Katoh T.K."/>
            <person name="Toda M.J."/>
            <person name="Watabe H."/>
            <person name="Watada M."/>
            <person name="Davis J.S."/>
            <person name="Moyle L.C."/>
            <person name="Manoli G."/>
            <person name="Bertolini E."/>
            <person name="Kostal V."/>
            <person name="Hawley R.S."/>
            <person name="Takahashi A."/>
            <person name="Jones C.D."/>
            <person name="Price D.K."/>
            <person name="Whiteman N."/>
            <person name="Kopp A."/>
            <person name="Matute D.R."/>
            <person name="Petrov D.A."/>
        </authorList>
    </citation>
    <scope>NUCLEOTIDE SEQUENCE [LARGE SCALE GENOMIC DNA]</scope>
</reference>
<dbReference type="RefSeq" id="XP_016984049.1">
    <property type="nucleotide sequence ID" value="XM_017128560.1"/>
</dbReference>